<dbReference type="InterPro" id="IPR016174">
    <property type="entry name" value="Di-haem_cyt_TM"/>
</dbReference>
<evidence type="ECO:0000256" key="6">
    <source>
        <dbReference type="SAM" id="Phobius"/>
    </source>
</evidence>
<dbReference type="EMBL" id="JAOVQO010000001">
    <property type="protein sequence ID" value="MCU9846435.1"/>
    <property type="molecule type" value="Genomic_DNA"/>
</dbReference>
<dbReference type="Gene3D" id="1.20.950.20">
    <property type="entry name" value="Transmembrane di-heme cytochromes, Chain C"/>
    <property type="match status" value="1"/>
</dbReference>
<organism evidence="8 9">
    <name type="scientific">Albidovulum salinarum</name>
    <dbReference type="NCBI Taxonomy" id="2984153"/>
    <lineage>
        <taxon>Bacteria</taxon>
        <taxon>Pseudomonadati</taxon>
        <taxon>Pseudomonadota</taxon>
        <taxon>Alphaproteobacteria</taxon>
        <taxon>Rhodobacterales</taxon>
        <taxon>Paracoccaceae</taxon>
        <taxon>Albidovulum</taxon>
    </lineage>
</organism>
<evidence type="ECO:0000256" key="4">
    <source>
        <dbReference type="ARBA" id="ARBA00022989"/>
    </source>
</evidence>
<dbReference type="InterPro" id="IPR011577">
    <property type="entry name" value="Cyt_b561_bac/Ni-Hgenase"/>
</dbReference>
<feature type="transmembrane region" description="Helical" evidence="6">
    <location>
        <begin position="38"/>
        <end position="59"/>
    </location>
</feature>
<evidence type="ECO:0000256" key="2">
    <source>
        <dbReference type="ARBA" id="ARBA00022475"/>
    </source>
</evidence>
<comment type="subcellular location">
    <subcellularLocation>
        <location evidence="1">Cell membrane</location>
        <topology evidence="1">Multi-pass membrane protein</topology>
    </subcellularLocation>
</comment>
<accession>A0ABT2WXN3</accession>
<evidence type="ECO:0000256" key="5">
    <source>
        <dbReference type="ARBA" id="ARBA00023136"/>
    </source>
</evidence>
<dbReference type="PANTHER" id="PTHR30485">
    <property type="entry name" value="NI/FE-HYDROGENASE 1 B-TYPE CYTOCHROME SUBUNIT"/>
    <property type="match status" value="1"/>
</dbReference>
<comment type="caution">
    <text evidence="8">The sequence shown here is derived from an EMBL/GenBank/DDBJ whole genome shotgun (WGS) entry which is preliminary data.</text>
</comment>
<evidence type="ECO:0000259" key="7">
    <source>
        <dbReference type="Pfam" id="PF01292"/>
    </source>
</evidence>
<dbReference type="SUPFAM" id="SSF81342">
    <property type="entry name" value="Transmembrane di-heme cytochromes"/>
    <property type="match status" value="1"/>
</dbReference>
<evidence type="ECO:0000313" key="9">
    <source>
        <dbReference type="Proteomes" id="UP001209535"/>
    </source>
</evidence>
<evidence type="ECO:0000256" key="3">
    <source>
        <dbReference type="ARBA" id="ARBA00022692"/>
    </source>
</evidence>
<feature type="transmembrane region" description="Helical" evidence="6">
    <location>
        <begin position="94"/>
        <end position="122"/>
    </location>
</feature>
<keyword evidence="4 6" id="KW-1133">Transmembrane helix</keyword>
<evidence type="ECO:0000313" key="8">
    <source>
        <dbReference type="EMBL" id="MCU9846435.1"/>
    </source>
</evidence>
<gene>
    <name evidence="8" type="ORF">OEZ60_00255</name>
</gene>
<protein>
    <submittedName>
        <fullName evidence="8">Cytochrome b/b6 domain-containing protein</fullName>
    </submittedName>
</protein>
<dbReference type="InterPro" id="IPR051542">
    <property type="entry name" value="Hydrogenase_cytochrome"/>
</dbReference>
<evidence type="ECO:0000256" key="1">
    <source>
        <dbReference type="ARBA" id="ARBA00004651"/>
    </source>
</evidence>
<keyword evidence="2" id="KW-1003">Cell membrane</keyword>
<dbReference type="RefSeq" id="WP_263332026.1">
    <property type="nucleotide sequence ID" value="NZ_JAOVQO010000001.1"/>
</dbReference>
<keyword evidence="3 6" id="KW-0812">Transmembrane</keyword>
<reference evidence="8 9" key="1">
    <citation type="submission" date="2022-10" db="EMBL/GenBank/DDBJ databases">
        <title>Defluviimonas sp. nov., isolated from ocean surface sediments.</title>
        <authorList>
            <person name="He W."/>
            <person name="Wang L."/>
            <person name="Zhang D.-F."/>
        </authorList>
    </citation>
    <scope>NUCLEOTIDE SEQUENCE [LARGE SCALE GENOMIC DNA]</scope>
    <source>
        <strain evidence="8 9">WL0024</strain>
    </source>
</reference>
<dbReference type="Proteomes" id="UP001209535">
    <property type="component" value="Unassembled WGS sequence"/>
</dbReference>
<keyword evidence="5 6" id="KW-0472">Membrane</keyword>
<name>A0ABT2WXN3_9RHOB</name>
<keyword evidence="9" id="KW-1185">Reference proteome</keyword>
<feature type="domain" description="Cytochrome b561 bacterial/Ni-hydrogenase" evidence="7">
    <location>
        <begin position="6"/>
        <end position="167"/>
    </location>
</feature>
<dbReference type="Pfam" id="PF01292">
    <property type="entry name" value="Ni_hydr_CYTB"/>
    <property type="match status" value="1"/>
</dbReference>
<sequence>MHIIKVWDPLVRIFHWSLVAGFTANALVTDPEGKPHEVIGLALFALVALRIVWGFVGSLHARFSDFRPSLGAALGQLGEMATGRRRIHAGHSPLGALMIYNLIAVLLVIGVSGYVMTTYSFFGSRWVEEVHEIAVRWAEISVLAHVAAVVFESRRLGINLPKSMVTGYKTLPATGTQE</sequence>
<dbReference type="PANTHER" id="PTHR30485:SF2">
    <property type="entry name" value="BLL0597 PROTEIN"/>
    <property type="match status" value="1"/>
</dbReference>
<proteinExistence type="predicted"/>